<evidence type="ECO:0000256" key="1">
    <source>
        <dbReference type="ARBA" id="ARBA00022475"/>
    </source>
</evidence>
<dbReference type="AlphaFoldDB" id="A0A430F8M6"/>
<dbReference type="PANTHER" id="PTHR43649">
    <property type="entry name" value="ARABINOSE-BINDING PROTEIN-RELATED"/>
    <property type="match status" value="1"/>
</dbReference>
<keyword evidence="1" id="KW-1003">Cell membrane</keyword>
<evidence type="ECO:0000313" key="6">
    <source>
        <dbReference type="EMBL" id="RSX49183.1"/>
    </source>
</evidence>
<dbReference type="Gene3D" id="3.40.190.10">
    <property type="entry name" value="Periplasmic binding protein-like II"/>
    <property type="match status" value="2"/>
</dbReference>
<evidence type="ECO:0000256" key="3">
    <source>
        <dbReference type="ARBA" id="ARBA00023136"/>
    </source>
</evidence>
<dbReference type="Proteomes" id="UP000288052">
    <property type="component" value="Unassembled WGS sequence"/>
</dbReference>
<comment type="caution">
    <text evidence="6">The sequence shown here is derived from an EMBL/GenBank/DDBJ whole genome shotgun (WGS) entry which is preliminary data.</text>
</comment>
<keyword evidence="4" id="KW-0564">Palmitate</keyword>
<organism evidence="6 7">
    <name type="scientific">Bifidobacterium castoris</name>
    <dbReference type="NCBI Taxonomy" id="2306972"/>
    <lineage>
        <taxon>Bacteria</taxon>
        <taxon>Bacillati</taxon>
        <taxon>Actinomycetota</taxon>
        <taxon>Actinomycetes</taxon>
        <taxon>Bifidobacteriales</taxon>
        <taxon>Bifidobacteriaceae</taxon>
        <taxon>Bifidobacterium</taxon>
    </lineage>
</organism>
<dbReference type="InterPro" id="IPR050490">
    <property type="entry name" value="Bact_solute-bd_prot1"/>
</dbReference>
<evidence type="ECO:0000256" key="4">
    <source>
        <dbReference type="ARBA" id="ARBA00023139"/>
    </source>
</evidence>
<gene>
    <name evidence="6" type="ORF">D2E22_0603</name>
</gene>
<dbReference type="InterPro" id="IPR006059">
    <property type="entry name" value="SBP"/>
</dbReference>
<protein>
    <submittedName>
        <fullName evidence="6">ABC transporter substrate-binding protein</fullName>
    </submittedName>
</protein>
<keyword evidence="3" id="KW-0472">Membrane</keyword>
<keyword evidence="7" id="KW-1185">Reference proteome</keyword>
<evidence type="ECO:0000256" key="5">
    <source>
        <dbReference type="ARBA" id="ARBA00023288"/>
    </source>
</evidence>
<dbReference type="PANTHER" id="PTHR43649:SF33">
    <property type="entry name" value="POLYGALACTURONAN_RHAMNOGALACTURONAN-BINDING PROTEIN YTCQ"/>
    <property type="match status" value="1"/>
</dbReference>
<reference evidence="6 7" key="1">
    <citation type="submission" date="2018-09" db="EMBL/GenBank/DDBJ databases">
        <title>Characterization of the phylogenetic diversity of five novel species belonging to the genus Bifidobacterium.</title>
        <authorList>
            <person name="Lugli G.A."/>
            <person name="Duranti S."/>
            <person name="Milani C."/>
        </authorList>
    </citation>
    <scope>NUCLEOTIDE SEQUENCE [LARGE SCALE GENOMIC DNA]</scope>
    <source>
        <strain evidence="6 7">2020B</strain>
    </source>
</reference>
<sequence length="378" mass="41813">MATGSEQLKVMQELAKGFEQTHPGAHINLLPGTSSYEQDIRVRLAGRNPPDIWNTHGWSRDRYANFLEPLNNQPWASRLNSLMDISMRTNGGEFYALPLDVAVTGIVYNQDVLQRAGVDARSINSWDDFDRACRAVTANGDSCIGAAGKETWTGGNLLDYTAPGMFTQAQLDALQQGDFEDAPFRKMADMVSGWARSKFFNVDYVSATNDDVARSVALNKIAFVFQSNGFVQTAQQYNPQVNLGFIAFPSDTGEQYLVSGEDYALGVAKDSPRKQLALEFLDYLAEPGNMERFTAVTNNASAFKDVKPTLGMMESSYDYWVTQKHTQAIPIFDRVYLPNGMWSTMTTTADGLISGQIDPAQAVSQISTSFVSLYRKKA</sequence>
<keyword evidence="2" id="KW-0732">Signal</keyword>
<proteinExistence type="predicted"/>
<dbReference type="Pfam" id="PF01547">
    <property type="entry name" value="SBP_bac_1"/>
    <property type="match status" value="1"/>
</dbReference>
<dbReference type="EMBL" id="QXGI01000002">
    <property type="protein sequence ID" value="RSX49183.1"/>
    <property type="molecule type" value="Genomic_DNA"/>
</dbReference>
<keyword evidence="5" id="KW-0449">Lipoprotein</keyword>
<evidence type="ECO:0000256" key="2">
    <source>
        <dbReference type="ARBA" id="ARBA00022729"/>
    </source>
</evidence>
<accession>A0A430F8M6</accession>
<dbReference type="SUPFAM" id="SSF53850">
    <property type="entry name" value="Periplasmic binding protein-like II"/>
    <property type="match status" value="1"/>
</dbReference>
<evidence type="ECO:0000313" key="7">
    <source>
        <dbReference type="Proteomes" id="UP000288052"/>
    </source>
</evidence>
<name>A0A430F8M6_9BIFI</name>